<sequence length="106" mass="11441">MGPEILSKGMGHPEDGVSHTGKNSTEPNCHQAVLFLTKVTTGDIGEYSFIVRSPNGLSEGIFHVNLTYASGYSVQSEDSTSASSTSHIFASIYIHVIVLLINNCYY</sequence>
<protein>
    <submittedName>
        <fullName evidence="2">Uncharacterized protein</fullName>
    </submittedName>
</protein>
<accession>A0ABQ9JZG9</accession>
<comment type="caution">
    <text evidence="2">The sequence shown here is derived from an EMBL/GenBank/DDBJ whole genome shotgun (WGS) entry which is preliminary data.</text>
</comment>
<evidence type="ECO:0000256" key="1">
    <source>
        <dbReference type="SAM" id="MobiDB-lite"/>
    </source>
</evidence>
<dbReference type="EMBL" id="JAPWTJ010000109">
    <property type="protein sequence ID" value="KAJ8982732.1"/>
    <property type="molecule type" value="Genomic_DNA"/>
</dbReference>
<evidence type="ECO:0000313" key="3">
    <source>
        <dbReference type="Proteomes" id="UP001162164"/>
    </source>
</evidence>
<proteinExistence type="predicted"/>
<feature type="region of interest" description="Disordered" evidence="1">
    <location>
        <begin position="1"/>
        <end position="27"/>
    </location>
</feature>
<reference evidence="2" key="1">
    <citation type="journal article" date="2023" name="Insect Mol. Biol.">
        <title>Genome sequencing provides insights into the evolution of gene families encoding plant cell wall-degrading enzymes in longhorned beetles.</title>
        <authorList>
            <person name="Shin N.R."/>
            <person name="Okamura Y."/>
            <person name="Kirsch R."/>
            <person name="Pauchet Y."/>
        </authorList>
    </citation>
    <scope>NUCLEOTIDE SEQUENCE</scope>
    <source>
        <strain evidence="2">MMC_N1</strain>
    </source>
</reference>
<evidence type="ECO:0000313" key="2">
    <source>
        <dbReference type="EMBL" id="KAJ8982732.1"/>
    </source>
</evidence>
<dbReference type="Proteomes" id="UP001162164">
    <property type="component" value="Unassembled WGS sequence"/>
</dbReference>
<gene>
    <name evidence="2" type="ORF">NQ317_014029</name>
</gene>
<name>A0ABQ9JZG9_9CUCU</name>
<organism evidence="2 3">
    <name type="scientific">Molorchus minor</name>
    <dbReference type="NCBI Taxonomy" id="1323400"/>
    <lineage>
        <taxon>Eukaryota</taxon>
        <taxon>Metazoa</taxon>
        <taxon>Ecdysozoa</taxon>
        <taxon>Arthropoda</taxon>
        <taxon>Hexapoda</taxon>
        <taxon>Insecta</taxon>
        <taxon>Pterygota</taxon>
        <taxon>Neoptera</taxon>
        <taxon>Endopterygota</taxon>
        <taxon>Coleoptera</taxon>
        <taxon>Polyphaga</taxon>
        <taxon>Cucujiformia</taxon>
        <taxon>Chrysomeloidea</taxon>
        <taxon>Cerambycidae</taxon>
        <taxon>Lamiinae</taxon>
        <taxon>Monochamini</taxon>
        <taxon>Molorchus</taxon>
    </lineage>
</organism>
<keyword evidence="3" id="KW-1185">Reference proteome</keyword>